<dbReference type="AlphaFoldDB" id="A0A418ERG1"/>
<dbReference type="VEuPathDB" id="FungiDB:H257_12167"/>
<accession>A0A418ERG1</accession>
<dbReference type="Proteomes" id="UP000286510">
    <property type="component" value="Unassembled WGS sequence"/>
</dbReference>
<gene>
    <name evidence="1" type="ORF">DYB26_009421</name>
</gene>
<comment type="caution">
    <text evidence="1">The sequence shown here is derived from an EMBL/GenBank/DDBJ whole genome shotgun (WGS) entry which is preliminary data.</text>
</comment>
<reference evidence="1 2" key="1">
    <citation type="submission" date="2018-08" db="EMBL/GenBank/DDBJ databases">
        <title>Aphanomyces genome sequencing and annotation.</title>
        <authorList>
            <person name="Minardi D."/>
            <person name="Oidtmann B."/>
            <person name="Van Der Giezen M."/>
            <person name="Studholme D.J."/>
        </authorList>
    </citation>
    <scope>NUCLEOTIDE SEQUENCE [LARGE SCALE GENOMIC DNA]</scope>
    <source>
        <strain evidence="1 2">FDL457</strain>
    </source>
</reference>
<protein>
    <recommendedName>
        <fullName evidence="3">ACT domain-containing protein</fullName>
    </recommendedName>
</protein>
<sequence length="76" mass="8292">AVEWDNSTVCHNLLLALCDVVRAMTSVVIVACGLKQHLSHGQVLEFTLHVETNQVLAQVQDAIVAFEGVKHVELLS</sequence>
<evidence type="ECO:0000313" key="2">
    <source>
        <dbReference type="Proteomes" id="UP000286510"/>
    </source>
</evidence>
<name>A0A418ERG1_APHAT</name>
<evidence type="ECO:0008006" key="3">
    <source>
        <dbReference type="Google" id="ProtNLM"/>
    </source>
</evidence>
<proteinExistence type="predicted"/>
<feature type="non-terminal residue" evidence="1">
    <location>
        <position position="1"/>
    </location>
</feature>
<organism evidence="1 2">
    <name type="scientific">Aphanomyces astaci</name>
    <name type="common">Crayfish plague agent</name>
    <dbReference type="NCBI Taxonomy" id="112090"/>
    <lineage>
        <taxon>Eukaryota</taxon>
        <taxon>Sar</taxon>
        <taxon>Stramenopiles</taxon>
        <taxon>Oomycota</taxon>
        <taxon>Saprolegniomycetes</taxon>
        <taxon>Saprolegniales</taxon>
        <taxon>Verrucalvaceae</taxon>
        <taxon>Aphanomyces</taxon>
    </lineage>
</organism>
<evidence type="ECO:0000313" key="1">
    <source>
        <dbReference type="EMBL" id="RHZ17698.1"/>
    </source>
</evidence>
<dbReference type="EMBL" id="QUTF01013469">
    <property type="protein sequence ID" value="RHZ17698.1"/>
    <property type="molecule type" value="Genomic_DNA"/>
</dbReference>